<keyword evidence="3" id="KW-0812">Transmembrane</keyword>
<dbReference type="RefSeq" id="WP_216516713.1">
    <property type="nucleotide sequence ID" value="NZ_JAHLPM010000002.1"/>
</dbReference>
<keyword evidence="5" id="KW-1185">Reference proteome</keyword>
<accession>A0ABS6E440</accession>
<name>A0ABS6E440_9FIRM</name>
<dbReference type="Pfam" id="PF03323">
    <property type="entry name" value="GerA"/>
    <property type="match status" value="1"/>
</dbReference>
<sequence length="498" mass="55366">MQTILLKDLEKNITTLKTLLKDCDDIVYRNIEIGDVYRVKLCFVFVDGLIDKTFISEYAIQSLISEEEIKNFTLQGFKTSLIDIIAKESLATAEIKEEFHMEKIINFLLSGDTILLIDGVDKGIIIGSRGWPGRGIGEPTTETVVRGPRDGFTETLKFNTTLVRRRIKDTRLKLKIRQIGKRSKTDVAIMYIEDIVDKNLLQEVNSRIDEIDIDAIMDSSILENLIEDNYLSPFPQIENTERPDAVAASLYEGRVAILVDNSPFALIVPATIGTLMQSSEDYYSRWTESTVIRILRLLALGLSLLAPALYVAITAFHPGLLPTKLAYYLAASRINVPFPAVVEAFLMEITIELIRESGTRISGPVGTTIGIVGGLIIGQAAVEAGIVSPLMIIIVAATSISAFAIPSYELSAGFRICRFIFIVLAAIFGLYGIMLGVIILGTHLIKLDSFGIPYTSPYAGLGIKEGELKDTLIKAPVQEFEFRPVFTHPRNKRRMRRR</sequence>
<dbReference type="PANTHER" id="PTHR22550">
    <property type="entry name" value="SPORE GERMINATION PROTEIN"/>
    <property type="match status" value="1"/>
</dbReference>
<dbReference type="PANTHER" id="PTHR22550:SF5">
    <property type="entry name" value="LEUCINE ZIPPER PROTEIN 4"/>
    <property type="match status" value="1"/>
</dbReference>
<evidence type="ECO:0000256" key="1">
    <source>
        <dbReference type="ARBA" id="ARBA00005278"/>
    </source>
</evidence>
<keyword evidence="2 3" id="KW-0472">Membrane</keyword>
<evidence type="ECO:0000256" key="3">
    <source>
        <dbReference type="SAM" id="Phobius"/>
    </source>
</evidence>
<evidence type="ECO:0000313" key="5">
    <source>
        <dbReference type="Proteomes" id="UP000749471"/>
    </source>
</evidence>
<keyword evidence="3" id="KW-1133">Transmembrane helix</keyword>
<gene>
    <name evidence="4" type="ORF">KQI42_03290</name>
</gene>
<reference evidence="4 5" key="1">
    <citation type="submission" date="2021-06" db="EMBL/GenBank/DDBJ databases">
        <authorList>
            <person name="Sun Q."/>
            <person name="Li D."/>
        </authorList>
    </citation>
    <scope>NUCLEOTIDE SEQUENCE [LARGE SCALE GENOMIC DNA]</scope>
    <source>
        <strain evidence="4 5">MSJ-40</strain>
    </source>
</reference>
<dbReference type="EMBL" id="JAHLPM010000002">
    <property type="protein sequence ID" value="MBU5437018.1"/>
    <property type="molecule type" value="Genomic_DNA"/>
</dbReference>
<feature type="transmembrane region" description="Helical" evidence="3">
    <location>
        <begin position="386"/>
        <end position="407"/>
    </location>
</feature>
<dbReference type="InterPro" id="IPR050768">
    <property type="entry name" value="UPF0353/GerABKA_families"/>
</dbReference>
<comment type="caution">
    <text evidence="4">The sequence shown here is derived from an EMBL/GenBank/DDBJ whole genome shotgun (WGS) entry which is preliminary data.</text>
</comment>
<comment type="similarity">
    <text evidence="1">Belongs to the GerABKA family.</text>
</comment>
<dbReference type="Proteomes" id="UP000749471">
    <property type="component" value="Unassembled WGS sequence"/>
</dbReference>
<protein>
    <submittedName>
        <fullName evidence="4">Spore germination protein</fullName>
    </submittedName>
</protein>
<organism evidence="4 5">
    <name type="scientific">Tissierella simiarum</name>
    <dbReference type="NCBI Taxonomy" id="2841534"/>
    <lineage>
        <taxon>Bacteria</taxon>
        <taxon>Bacillati</taxon>
        <taxon>Bacillota</taxon>
        <taxon>Tissierellia</taxon>
        <taxon>Tissierellales</taxon>
        <taxon>Tissierellaceae</taxon>
        <taxon>Tissierella</taxon>
    </lineage>
</organism>
<feature type="transmembrane region" description="Helical" evidence="3">
    <location>
        <begin position="294"/>
        <end position="313"/>
    </location>
</feature>
<feature type="transmembrane region" description="Helical" evidence="3">
    <location>
        <begin position="419"/>
        <end position="445"/>
    </location>
</feature>
<dbReference type="InterPro" id="IPR004995">
    <property type="entry name" value="Spore_Ger"/>
</dbReference>
<evidence type="ECO:0000313" key="4">
    <source>
        <dbReference type="EMBL" id="MBU5437018.1"/>
    </source>
</evidence>
<dbReference type="PIRSF" id="PIRSF005690">
    <property type="entry name" value="GerBA"/>
    <property type="match status" value="1"/>
</dbReference>
<proteinExistence type="inferred from homology"/>
<feature type="transmembrane region" description="Helical" evidence="3">
    <location>
        <begin position="361"/>
        <end position="380"/>
    </location>
</feature>
<evidence type="ECO:0000256" key="2">
    <source>
        <dbReference type="ARBA" id="ARBA00023136"/>
    </source>
</evidence>